<sequence>MSISEKCSRSSARRFSSSAILSVATLSCCCNIAFRSRRSRTSEMSSFKRSLFLTASQDTLSLNRS</sequence>
<dbReference type="AlphaFoldDB" id="A0A3P7W862"/>
<reference evidence="1 2" key="1">
    <citation type="submission" date="2018-11" db="EMBL/GenBank/DDBJ databases">
        <authorList>
            <consortium name="Pathogen Informatics"/>
        </authorList>
    </citation>
    <scope>NUCLEOTIDE SEQUENCE [LARGE SCALE GENOMIC DNA]</scope>
    <source>
        <strain evidence="1 2">MHpl1</strain>
    </source>
</reference>
<proteinExistence type="predicted"/>
<keyword evidence="2" id="KW-1185">Reference proteome</keyword>
<dbReference type="Proteomes" id="UP000268014">
    <property type="component" value="Unassembled WGS sequence"/>
</dbReference>
<dbReference type="EMBL" id="UZAF01019020">
    <property type="protein sequence ID" value="VDO56956.1"/>
    <property type="molecule type" value="Genomic_DNA"/>
</dbReference>
<evidence type="ECO:0000313" key="2">
    <source>
        <dbReference type="Proteomes" id="UP000268014"/>
    </source>
</evidence>
<evidence type="ECO:0000313" key="1">
    <source>
        <dbReference type="EMBL" id="VDO56956.1"/>
    </source>
</evidence>
<gene>
    <name evidence="1" type="ORF">HPLM_LOCUS15530</name>
</gene>
<dbReference type="PROSITE" id="PS51257">
    <property type="entry name" value="PROKAR_LIPOPROTEIN"/>
    <property type="match status" value="1"/>
</dbReference>
<protein>
    <submittedName>
        <fullName evidence="1">Uncharacterized protein</fullName>
    </submittedName>
</protein>
<accession>A0A3P7W862</accession>
<name>A0A3P7W862_HAEPC</name>
<organism evidence="1 2">
    <name type="scientific">Haemonchus placei</name>
    <name type="common">Barber's pole worm</name>
    <dbReference type="NCBI Taxonomy" id="6290"/>
    <lineage>
        <taxon>Eukaryota</taxon>
        <taxon>Metazoa</taxon>
        <taxon>Ecdysozoa</taxon>
        <taxon>Nematoda</taxon>
        <taxon>Chromadorea</taxon>
        <taxon>Rhabditida</taxon>
        <taxon>Rhabditina</taxon>
        <taxon>Rhabditomorpha</taxon>
        <taxon>Strongyloidea</taxon>
        <taxon>Trichostrongylidae</taxon>
        <taxon>Haemonchus</taxon>
    </lineage>
</organism>